<dbReference type="GeneTree" id="ENSGT00950000183007"/>
<dbReference type="CDD" id="cd04104">
    <property type="entry name" value="p47_IIGP_like"/>
    <property type="match status" value="1"/>
</dbReference>
<reference evidence="6" key="2">
    <citation type="submission" date="2025-08" db="UniProtKB">
        <authorList>
            <consortium name="Ensembl"/>
        </authorList>
    </citation>
    <scope>IDENTIFICATION</scope>
</reference>
<keyword evidence="3" id="KW-0378">Hydrolase</keyword>
<keyword evidence="2" id="KW-0547">Nucleotide-binding</keyword>
<dbReference type="Pfam" id="PF05049">
    <property type="entry name" value="IIGP"/>
    <property type="match status" value="1"/>
</dbReference>
<dbReference type="FunFam" id="3.40.50.300:FF:000541">
    <property type="entry name" value="Immunity related GTPase M"/>
    <property type="match status" value="1"/>
</dbReference>
<organism evidence="6 7">
    <name type="scientific">Amphiprion percula</name>
    <name type="common">Orange clownfish</name>
    <name type="synonym">Lutjanus percula</name>
    <dbReference type="NCBI Taxonomy" id="161767"/>
    <lineage>
        <taxon>Eukaryota</taxon>
        <taxon>Metazoa</taxon>
        <taxon>Chordata</taxon>
        <taxon>Craniata</taxon>
        <taxon>Vertebrata</taxon>
        <taxon>Euteleostomi</taxon>
        <taxon>Actinopterygii</taxon>
        <taxon>Neopterygii</taxon>
        <taxon>Teleostei</taxon>
        <taxon>Neoteleostei</taxon>
        <taxon>Acanthomorphata</taxon>
        <taxon>Ovalentaria</taxon>
        <taxon>Pomacentridae</taxon>
        <taxon>Amphiprion</taxon>
    </lineage>
</organism>
<keyword evidence="7" id="KW-1185">Reference proteome</keyword>
<dbReference type="Proteomes" id="UP000265080">
    <property type="component" value="Chromosome 18"/>
</dbReference>
<reference evidence="6 7" key="1">
    <citation type="submission" date="2018-03" db="EMBL/GenBank/DDBJ databases">
        <title>Finding Nemo's genes: A chromosome-scale reference assembly of the genome of the orange clownfish Amphiprion percula.</title>
        <authorList>
            <person name="Lehmann R."/>
        </authorList>
    </citation>
    <scope>NUCLEOTIDE SEQUENCE</scope>
</reference>
<dbReference type="SUPFAM" id="SSF52540">
    <property type="entry name" value="P-loop containing nucleoside triphosphate hydrolases"/>
    <property type="match status" value="1"/>
</dbReference>
<evidence type="ECO:0000256" key="3">
    <source>
        <dbReference type="ARBA" id="ARBA00022801"/>
    </source>
</evidence>
<dbReference type="Gene3D" id="3.40.50.300">
    <property type="entry name" value="P-loop containing nucleotide triphosphate hydrolases"/>
    <property type="match status" value="1"/>
</dbReference>
<dbReference type="InterPro" id="IPR007743">
    <property type="entry name" value="Immunity-related_GTPase-like"/>
</dbReference>
<reference evidence="6" key="3">
    <citation type="submission" date="2025-09" db="UniProtKB">
        <authorList>
            <consortium name="Ensembl"/>
        </authorList>
    </citation>
    <scope>IDENTIFICATION</scope>
</reference>
<dbReference type="AlphaFoldDB" id="A0A3P8RVG4"/>
<evidence type="ECO:0000256" key="4">
    <source>
        <dbReference type="ARBA" id="ARBA00023134"/>
    </source>
</evidence>
<dbReference type="GO" id="GO:0016787">
    <property type="term" value="F:hydrolase activity"/>
    <property type="evidence" value="ECO:0007669"/>
    <property type="project" value="UniProtKB-KW"/>
</dbReference>
<feature type="domain" description="IRG-type G" evidence="5">
    <location>
        <begin position="87"/>
        <end position="268"/>
    </location>
</feature>
<name>A0A3P8RVG4_AMPPE</name>
<dbReference type="OMA" id="ESHKKHI"/>
<evidence type="ECO:0000259" key="5">
    <source>
        <dbReference type="PROSITE" id="PS51716"/>
    </source>
</evidence>
<dbReference type="PANTHER" id="PTHR32341">
    <property type="entry name" value="INTERFERON-INDUCIBLE GTPASE"/>
    <property type="match status" value="1"/>
</dbReference>
<dbReference type="InterPro" id="IPR030385">
    <property type="entry name" value="G_IRG_dom"/>
</dbReference>
<keyword evidence="4" id="KW-0342">GTP-binding</keyword>
<dbReference type="InterPro" id="IPR027417">
    <property type="entry name" value="P-loop_NTPase"/>
</dbReference>
<comment type="similarity">
    <text evidence="1">Belongs to the TRAFAC class dynamin-like GTPase superfamily. IRG family.</text>
</comment>
<dbReference type="Ensembl" id="ENSAPET00000003740.1">
    <property type="protein sequence ID" value="ENSAPEP00000003655.1"/>
    <property type="gene ID" value="ENSAPEG00000002637.1"/>
</dbReference>
<proteinExistence type="inferred from homology"/>
<dbReference type="GO" id="GO:0005525">
    <property type="term" value="F:GTP binding"/>
    <property type="evidence" value="ECO:0007669"/>
    <property type="project" value="UniProtKB-KW"/>
</dbReference>
<evidence type="ECO:0000313" key="6">
    <source>
        <dbReference type="Ensembl" id="ENSAPEP00000003655.1"/>
    </source>
</evidence>
<protein>
    <recommendedName>
        <fullName evidence="5">IRG-type G domain-containing protein</fullName>
    </recommendedName>
</protein>
<accession>A0A3P8RVG4</accession>
<evidence type="ECO:0000313" key="7">
    <source>
        <dbReference type="Proteomes" id="UP000265080"/>
    </source>
</evidence>
<dbReference type="InterPro" id="IPR051515">
    <property type="entry name" value="IRG"/>
</dbReference>
<dbReference type="PANTHER" id="PTHR32341:SF10">
    <property type="entry name" value="INTERFERON-INDUCIBLE GTPASE 5"/>
    <property type="match status" value="1"/>
</dbReference>
<dbReference type="GO" id="GO:0016020">
    <property type="term" value="C:membrane"/>
    <property type="evidence" value="ECO:0007669"/>
    <property type="project" value="InterPro"/>
</dbReference>
<evidence type="ECO:0000256" key="1">
    <source>
        <dbReference type="ARBA" id="ARBA00005429"/>
    </source>
</evidence>
<evidence type="ECO:0000256" key="2">
    <source>
        <dbReference type="ARBA" id="ARBA00022741"/>
    </source>
</evidence>
<dbReference type="PROSITE" id="PS51716">
    <property type="entry name" value="G_IRG"/>
    <property type="match status" value="1"/>
</dbReference>
<sequence>MFFASLSCSPAVFLEIFSCSSPSLDSLPEDHLLSFEFYQFSCVWTNMDDPFDSYPEEIKECQQALMNNDPAAAAAKIQEYLEKQKNIPLNIAVTGETGSGKSSFVNAVRGIDDEDERAAPTGCVETTMEVTPYPHPKYPNVIFWDLPGIGTTNFPADKYLEHVGFEKFDFFIIISADRFRENDVKLAQEIQKMEKKFYFVRSKIDHNIQDEKRSKKNFDAEKTLTRIREDCIQVLQKQGIEAPQVFLVSSFELHLYDFSLLHETLERELPDHKKNALLFAMPNINREIIKKKKEAFQAQIKYYAALSALVAGVPVPRLSTTVDLGMMVAVIRKYLLGFGLDESSLQRLAGSTGVPYEDLFAVIKSALALKQITVDLLQKLITQIVSTGLLMITKEGSRFIPLIGFLVSVSLSFTATYKILSLILNELADDAQRVFEKALGLDMAV</sequence>